<evidence type="ECO:0000259" key="1">
    <source>
        <dbReference type="Pfam" id="PF00535"/>
    </source>
</evidence>
<dbReference type="PANTHER" id="PTHR43179">
    <property type="entry name" value="RHAMNOSYLTRANSFERASE WBBL"/>
    <property type="match status" value="1"/>
</dbReference>
<dbReference type="SUPFAM" id="SSF53756">
    <property type="entry name" value="UDP-Glycosyltransferase/glycogen phosphorylase"/>
    <property type="match status" value="1"/>
</dbReference>
<organism evidence="2 3">
    <name type="scientific">Kozakia baliensis</name>
    <dbReference type="NCBI Taxonomy" id="153496"/>
    <lineage>
        <taxon>Bacteria</taxon>
        <taxon>Pseudomonadati</taxon>
        <taxon>Pseudomonadota</taxon>
        <taxon>Alphaproteobacteria</taxon>
        <taxon>Acetobacterales</taxon>
        <taxon>Acetobacteraceae</taxon>
        <taxon>Kozakia</taxon>
    </lineage>
</organism>
<dbReference type="RefSeq" id="WP_070402020.1">
    <property type="nucleotide sequence ID" value="NZ_CP014674.1"/>
</dbReference>
<dbReference type="InterPro" id="IPR001173">
    <property type="entry name" value="Glyco_trans_2-like"/>
</dbReference>
<name>A0A1D8URE9_9PROT</name>
<accession>A0A1D8URE9</accession>
<dbReference type="STRING" id="153496.A0U89_02725"/>
<dbReference type="EMBL" id="CP014674">
    <property type="protein sequence ID" value="AOX16211.1"/>
    <property type="molecule type" value="Genomic_DNA"/>
</dbReference>
<gene>
    <name evidence="2" type="ORF">A0U89_02725</name>
</gene>
<keyword evidence="2" id="KW-0808">Transferase</keyword>
<dbReference type="eggNOG" id="COG0438">
    <property type="taxonomic scope" value="Bacteria"/>
</dbReference>
<dbReference type="Pfam" id="PF13692">
    <property type="entry name" value="Glyco_trans_1_4"/>
    <property type="match status" value="1"/>
</dbReference>
<dbReference type="Proteomes" id="UP000179145">
    <property type="component" value="Chromosome"/>
</dbReference>
<protein>
    <submittedName>
        <fullName evidence="2">Glycosyl transferase</fullName>
    </submittedName>
</protein>
<dbReference type="CDD" id="cd03801">
    <property type="entry name" value="GT4_PimA-like"/>
    <property type="match status" value="1"/>
</dbReference>
<dbReference type="Gene3D" id="3.90.550.10">
    <property type="entry name" value="Spore Coat Polysaccharide Biosynthesis Protein SpsA, Chain A"/>
    <property type="match status" value="1"/>
</dbReference>
<dbReference type="Gene3D" id="3.40.50.2000">
    <property type="entry name" value="Glycogen Phosphorylase B"/>
    <property type="match status" value="1"/>
</dbReference>
<evidence type="ECO:0000313" key="2">
    <source>
        <dbReference type="EMBL" id="AOX16211.1"/>
    </source>
</evidence>
<dbReference type="AlphaFoldDB" id="A0A1D8URE9"/>
<dbReference type="SUPFAM" id="SSF53448">
    <property type="entry name" value="Nucleotide-diphospho-sugar transferases"/>
    <property type="match status" value="1"/>
</dbReference>
<proteinExistence type="predicted"/>
<reference evidence="2 3" key="1">
    <citation type="journal article" date="2016" name="Microb. Cell Fact.">
        <title>Dissection of exopolysaccharide biosynthesis in Kozakia baliensis.</title>
        <authorList>
            <person name="Brandt J.U."/>
            <person name="Jakob F."/>
            <person name="Behr J."/>
            <person name="Geissler A.J."/>
            <person name="Vogel R.F."/>
        </authorList>
    </citation>
    <scope>NUCLEOTIDE SEQUENCE [LARGE SCALE GENOMIC DNA]</scope>
    <source>
        <strain evidence="2 3">DSM 14400</strain>
    </source>
</reference>
<sequence length="994" mass="113908">MFDAMTIENNSSSFRRPRWHEIDEAWYLRQHPEIMEAIGTEEIPDIVAYFEKIGQGYGHSPNCYFDELWYRQTYPEVQREILRGHYRSGFEHYCQTGYRDHSPHWLFSEQEYRRRYPELTQVLFDREGFLNGYDHYLQLGLSQGRIGHRFFDPELAWMMSEKYPECFDGAEGVFGSYIDLPATLPDAERVSWYFDPVWYLQRYPEVALEIAQGRYRSALHHYLTNPSPRQYDPQEHFSEAHYQHAHADVMPSVEQGIFRNGYEHFLRFGEREGRSPADGIDLVKYMSRPRVRADVQHGLYAGPFAHWIATRLHHPEILEEASMPSEAQTRALFLREAEALLPLLARQGLNFSHQGLPEISVIMVVHDQIALTLQALASLRGNYSGEIELLLVDSGSHDQTAEIEKIVKGAHILRFRHNIGYLDGCNKALARASAPVALYLNNDLRLYPHAIANAVTRLHAEPDIGAVGAKLVRTNMRLQEAGSIIWRDGATYGYRREDDPNIAEANFVRDVDYCSAAFLMARTDILKDLGGFDTIYRPAYFEDADLCLRIVRSGARIVYDPSVMVEHLEFGSSGALRSQAMIRANHRIFARQHQDYLRQQQPAHVRNAVLAREHRDRRKKILVIEDRLPLRSLGSGYVRSNDIIRTMARLGYQVTVFPVLSRETTLVERSRDFPESVELIDTRDLNHFADFIQERAGYYDLVWVGRTHNMARLLPIMNETSRYLPVDGTILDTEVVAAPRSLERAEVLGLNPPSGSLEELLREELECARYCRRVVAVSDHDASLIRRVDYENVSVLGHSLRPRPTARAFAERHDLLFVGALHDEESPNYDSLLWLLRDVMPILDPLLPPDIVLTVAGYVHPSVDVSVFAYYPRVNLVGALKDLTPLYDRHRIFVAPTRFAGGLPYKIHEAASFGLPVVATELLAEEVGWENGQQIMSASSRDPAAFAQAIARLYHDEALWSRVRQGALEEIGRDCSPKRFENSLEEILQNCLVP</sequence>
<feature type="domain" description="Glycosyltransferase 2-like" evidence="1">
    <location>
        <begin position="360"/>
        <end position="496"/>
    </location>
</feature>
<dbReference type="GO" id="GO:0016740">
    <property type="term" value="F:transferase activity"/>
    <property type="evidence" value="ECO:0007669"/>
    <property type="project" value="UniProtKB-KW"/>
</dbReference>
<dbReference type="InterPro" id="IPR029044">
    <property type="entry name" value="Nucleotide-diphossugar_trans"/>
</dbReference>
<dbReference type="PANTHER" id="PTHR43179:SF7">
    <property type="entry name" value="RHAMNOSYLTRANSFERASE WBBL"/>
    <property type="match status" value="1"/>
</dbReference>
<dbReference type="KEGG" id="kba:A0U89_02725"/>
<evidence type="ECO:0000313" key="3">
    <source>
        <dbReference type="Proteomes" id="UP000179145"/>
    </source>
</evidence>
<keyword evidence="3" id="KW-1185">Reference proteome</keyword>
<dbReference type="eggNOG" id="COG1216">
    <property type="taxonomic scope" value="Bacteria"/>
</dbReference>
<dbReference type="Pfam" id="PF00535">
    <property type="entry name" value="Glycos_transf_2"/>
    <property type="match status" value="1"/>
</dbReference>